<dbReference type="Proteomes" id="UP000028194">
    <property type="component" value="Chromosome"/>
</dbReference>
<keyword evidence="2" id="KW-1185">Reference proteome</keyword>
<reference evidence="1 2" key="1">
    <citation type="journal article" date="2014" name="PLoS ONE">
        <title>Genome Sequence of Candidatus Nitrososphaera evergladensis from Group I.1b Enriched from Everglades Soil Reveals Novel Genomic Features of the Ammonia-Oxidizing Archaea.</title>
        <authorList>
            <person name="Zhalnina K.V."/>
            <person name="Dias R."/>
            <person name="Leonard M.T."/>
            <person name="Dorr de Quadros P."/>
            <person name="Camargo F.A."/>
            <person name="Drew J.C."/>
            <person name="Farmerie W.G."/>
            <person name="Daroub S.H."/>
            <person name="Triplett E.W."/>
        </authorList>
    </citation>
    <scope>NUCLEOTIDE SEQUENCE [LARGE SCALE GENOMIC DNA]</scope>
    <source>
        <strain evidence="1 2">SR1</strain>
    </source>
</reference>
<protein>
    <submittedName>
        <fullName evidence="1">Uncharacterized protein</fullName>
    </submittedName>
</protein>
<accession>A0A075MWL5</accession>
<dbReference type="AlphaFoldDB" id="A0A075MWL5"/>
<evidence type="ECO:0000313" key="1">
    <source>
        <dbReference type="EMBL" id="AIF85518.1"/>
    </source>
</evidence>
<proteinExistence type="predicted"/>
<name>A0A075MWL5_9ARCH</name>
<gene>
    <name evidence="1" type="ORF">NTE_03490</name>
</gene>
<evidence type="ECO:0000313" key="2">
    <source>
        <dbReference type="Proteomes" id="UP000028194"/>
    </source>
</evidence>
<sequence length="86" mass="9799">MTAKSSRAIKEERVRIHPTFKDHLLEQLMTAFYDGRGHTDKIKGTFDLGDAFLMRISNFRTGELEVINNLCNFKVSKISSVPLILS</sequence>
<dbReference type="STRING" id="1459636.NTE_03490"/>
<dbReference type="EMBL" id="CP007174">
    <property type="protein sequence ID" value="AIF85518.1"/>
    <property type="molecule type" value="Genomic_DNA"/>
</dbReference>
<dbReference type="HOGENOM" id="CLU_2490282_0_0_2"/>
<organism evidence="1 2">
    <name type="scientific">Candidatus Nitrososphaera evergladensis SR1</name>
    <dbReference type="NCBI Taxonomy" id="1459636"/>
    <lineage>
        <taxon>Archaea</taxon>
        <taxon>Nitrososphaerota</taxon>
        <taxon>Nitrososphaeria</taxon>
        <taxon>Nitrososphaerales</taxon>
        <taxon>Nitrososphaeraceae</taxon>
        <taxon>Nitrososphaera</taxon>
    </lineage>
</organism>
<dbReference type="KEGG" id="nev:NTE_03490"/>